<dbReference type="Pfam" id="PF07916">
    <property type="entry name" value="TraG_N"/>
    <property type="match status" value="1"/>
</dbReference>
<feature type="transmembrane region" description="Helical" evidence="2">
    <location>
        <begin position="353"/>
        <end position="372"/>
    </location>
</feature>
<keyword evidence="2" id="KW-0472">Membrane</keyword>
<feature type="compositionally biased region" description="Polar residues" evidence="1">
    <location>
        <begin position="748"/>
        <end position="770"/>
    </location>
</feature>
<dbReference type="OrthoDB" id="6717612at2"/>
<feature type="region of interest" description="Disordered" evidence="1">
    <location>
        <begin position="735"/>
        <end position="770"/>
    </location>
</feature>
<feature type="transmembrane region" description="Helical" evidence="2">
    <location>
        <begin position="111"/>
        <end position="129"/>
    </location>
</feature>
<gene>
    <name evidence="4" type="ORF">C7S18_23695</name>
</gene>
<feature type="region of interest" description="Disordered" evidence="1">
    <location>
        <begin position="683"/>
        <end position="704"/>
    </location>
</feature>
<feature type="compositionally biased region" description="Polar residues" evidence="1">
    <location>
        <begin position="635"/>
        <end position="645"/>
    </location>
</feature>
<keyword evidence="2" id="KW-1133">Transmembrane helix</keyword>
<evidence type="ECO:0000313" key="5">
    <source>
        <dbReference type="Proteomes" id="UP000241074"/>
    </source>
</evidence>
<feature type="region of interest" description="Disordered" evidence="1">
    <location>
        <begin position="635"/>
        <end position="662"/>
    </location>
</feature>
<evidence type="ECO:0000313" key="4">
    <source>
        <dbReference type="EMBL" id="AVQ00304.1"/>
    </source>
</evidence>
<proteinExistence type="predicted"/>
<feature type="transmembrane region" description="Helical" evidence="2">
    <location>
        <begin position="437"/>
        <end position="463"/>
    </location>
</feature>
<keyword evidence="5" id="KW-1185">Reference proteome</keyword>
<protein>
    <recommendedName>
        <fullName evidence="3">TraG N-terminal Proteobacteria domain-containing protein</fullName>
    </recommendedName>
</protein>
<reference evidence="4 5" key="2">
    <citation type="submission" date="2018-03" db="EMBL/GenBank/DDBJ databases">
        <authorList>
            <person name="Keele B.F."/>
        </authorList>
    </citation>
    <scope>NUCLEOTIDE SEQUENCE [LARGE SCALE GENOMIC DNA]</scope>
    <source>
        <strain evidence="4 5">D13</strain>
        <plasmid evidence="5">Plasmid unnamed</plasmid>
    </source>
</reference>
<feature type="domain" description="TraG N-terminal Proteobacteria" evidence="3">
    <location>
        <begin position="13"/>
        <end position="475"/>
    </location>
</feature>
<dbReference type="EMBL" id="CP027861">
    <property type="protein sequence ID" value="AVQ00304.1"/>
    <property type="molecule type" value="Genomic_DNA"/>
</dbReference>
<feature type="transmembrane region" description="Helical" evidence="2">
    <location>
        <begin position="12"/>
        <end position="33"/>
    </location>
</feature>
<feature type="compositionally biased region" description="Polar residues" evidence="1">
    <location>
        <begin position="937"/>
        <end position="946"/>
    </location>
</feature>
<evidence type="ECO:0000256" key="1">
    <source>
        <dbReference type="SAM" id="MobiDB-lite"/>
    </source>
</evidence>
<organism evidence="4 5">
    <name type="scientific">Ahniella affigens</name>
    <dbReference type="NCBI Taxonomy" id="2021234"/>
    <lineage>
        <taxon>Bacteria</taxon>
        <taxon>Pseudomonadati</taxon>
        <taxon>Pseudomonadota</taxon>
        <taxon>Gammaproteobacteria</taxon>
        <taxon>Lysobacterales</taxon>
        <taxon>Rhodanobacteraceae</taxon>
        <taxon>Ahniella</taxon>
    </lineage>
</organism>
<geneLocation type="plasmid" evidence="4">
    <name>unnamed</name>
</geneLocation>
<feature type="region of interest" description="Disordered" evidence="1">
    <location>
        <begin position="924"/>
        <end position="957"/>
    </location>
</feature>
<name>A0A2P1PZM8_9GAMM</name>
<dbReference type="Proteomes" id="UP000241074">
    <property type="component" value="Plasmid unnamed"/>
</dbReference>
<dbReference type="InterPro" id="IPR012931">
    <property type="entry name" value="TraG_N_Proteobacteria"/>
</dbReference>
<evidence type="ECO:0000259" key="3">
    <source>
        <dbReference type="Pfam" id="PF07916"/>
    </source>
</evidence>
<dbReference type="RefSeq" id="WP_106894222.1">
    <property type="nucleotide sequence ID" value="NZ_CP027861.1"/>
</dbReference>
<sequence length="1125" mass="118599">MLQRLLSDDNVWTIYSIGAPNFMYKVFNAIAMLGEGGVLARMGQIGFLVGLFVLVYRIATAAGSLSDLKQSMIAGVIFAAMFGTTTTVKIVGMVPTPGGVSGGDVRVVDNVPWGIAAIGGVISGTGVYITRRMETAFRDPNAIPVTQGGFGRTAEILASVRSLSLSSIPNTLPVYDYYRRSMLAYLRDCAMRARQFEILSDNTLENAPDPLSAIRWDNEVQETRSWLESMSGESVAMSCPDAHALLVSKQADMASGLDPAYRARFGAGSQESIGRALASVANRGAKDAQTYMAASMINSLWLEAASGSSFGSMGNQNTLMIQAALEQRRTQWAAEETVFLKTMRPMIGYFESFFYALSPFVAFLIGLGAMGLRMIVKYVSLTLAVALWMPVLAITNLYQVTTLQDFFALQERMASDAGSGIWSLSNSATILDQATEAVALASMIAAATPMLTLTLLFGGAVAATSLFSRLQGQDHINEKIATPDPVSAPPTFQAASQFTGSPTKGAIETGSEQTDLTTNVGQVLAAATKSAQTQAQQSAASANTKLASTLAASKERSEVFSEALKNQFSDSQAMSENQALQTLLNKGYSVNDVMQYLSSNSTSEALSESVSGNLGVSTKLLSTIVGKVANQVLDSESKATPQKQPDGSVDTKSSSTSKGKAGDLVKALGKSLSAGLEVGVSARGEEQAATSGSNSSGLTDTKGMSTADSRLMQLARQEAIESAWDTSQQDMARLGVSASDSREISRGLSESVSRGRSYEQSATLTEQTGTTQSVPWLNWSKSVADDSSGFLSELRSQASELGGEGALQANLAHVRQNSGITDDRQAMAYASLMTLEGTGPGAAVTENLPGLAGRETERLQALAGAFARYYAMSGPTDRGAASVNDGVGQSAPEAGAVMAATRGAGAGSPSSKSEVTREIDGVQEAVGRGTEAVAINRSAQEHNYSARTAEHRSEFNSDAAAARNEDASDVAKLIDASGIDGALAYKDEGVATIAQFSLMPGAPSGLQDWMSLLGSERGRELESFKDEARELGLPDEERDVYAAARYMQANSFDLAPFTDSGRAPIYEKIDEPGPMKSAIDAVTAYVKEHPESETSKLIHAATEEALTRGGKSILISGSGGRFNDN</sequence>
<keyword evidence="4" id="KW-0614">Plasmid</keyword>
<feature type="compositionally biased region" description="Polar residues" evidence="1">
    <location>
        <begin position="688"/>
        <end position="704"/>
    </location>
</feature>
<dbReference type="AlphaFoldDB" id="A0A2P1PZM8"/>
<accession>A0A2P1PZM8</accession>
<dbReference type="KEGG" id="xba:C7S18_23695"/>
<reference evidence="4 5" key="1">
    <citation type="submission" date="2018-03" db="EMBL/GenBank/DDBJ databases">
        <title>Ahniella affigens gen. nov., sp. nov., a gammaproteobacterium isolated from sandy soil near a stream.</title>
        <authorList>
            <person name="Ko Y."/>
            <person name="Kim J.-H."/>
        </authorList>
    </citation>
    <scope>NUCLEOTIDE SEQUENCE [LARGE SCALE GENOMIC DNA]</scope>
    <source>
        <strain evidence="4 5">D13</strain>
        <plasmid evidence="5">Plasmid unnamed</plasmid>
    </source>
</reference>
<feature type="transmembrane region" description="Helical" evidence="2">
    <location>
        <begin position="71"/>
        <end position="91"/>
    </location>
</feature>
<keyword evidence="2" id="KW-0812">Transmembrane</keyword>
<feature type="transmembrane region" description="Helical" evidence="2">
    <location>
        <begin position="39"/>
        <end position="59"/>
    </location>
</feature>
<feature type="transmembrane region" description="Helical" evidence="2">
    <location>
        <begin position="378"/>
        <end position="398"/>
    </location>
</feature>
<feature type="compositionally biased region" description="Low complexity" evidence="1">
    <location>
        <begin position="646"/>
        <end position="659"/>
    </location>
</feature>
<evidence type="ECO:0000256" key="2">
    <source>
        <dbReference type="SAM" id="Phobius"/>
    </source>
</evidence>